<dbReference type="PROSITE" id="PS50904">
    <property type="entry name" value="PRELI_MSF1"/>
    <property type="match status" value="1"/>
</dbReference>
<dbReference type="Pfam" id="PF04707">
    <property type="entry name" value="PRELI"/>
    <property type="match status" value="1"/>
</dbReference>
<evidence type="ECO:0000313" key="3">
    <source>
        <dbReference type="WBParaSite" id="nRc.2.0.1.t14991-RA"/>
    </source>
</evidence>
<feature type="domain" description="PRELI/MSF1" evidence="1">
    <location>
        <begin position="1"/>
        <end position="83"/>
    </location>
</feature>
<keyword evidence="2" id="KW-1185">Reference proteome</keyword>
<dbReference type="WBParaSite" id="nRc.2.0.1.t14991-RA">
    <property type="protein sequence ID" value="nRc.2.0.1.t14991-RA"/>
    <property type="gene ID" value="nRc.2.0.1.g14991"/>
</dbReference>
<sequence>MRISVWMSGYPTHITSVGYIYLFRPDPENPRRTHVSRAVWISSPMKGVSHLLEKFGIERFKHNSANTTKGLKQVLKISYEKDFGDAPKLSGKVIGDMVGKVKGGAQKISKTGKEVLS</sequence>
<organism evidence="2 3">
    <name type="scientific">Romanomermis culicivorax</name>
    <name type="common">Nematode worm</name>
    <dbReference type="NCBI Taxonomy" id="13658"/>
    <lineage>
        <taxon>Eukaryota</taxon>
        <taxon>Metazoa</taxon>
        <taxon>Ecdysozoa</taxon>
        <taxon>Nematoda</taxon>
        <taxon>Enoplea</taxon>
        <taxon>Dorylaimia</taxon>
        <taxon>Mermithida</taxon>
        <taxon>Mermithoidea</taxon>
        <taxon>Mermithidae</taxon>
        <taxon>Romanomermis</taxon>
    </lineage>
</organism>
<evidence type="ECO:0000313" key="2">
    <source>
        <dbReference type="Proteomes" id="UP000887565"/>
    </source>
</evidence>
<dbReference type="InterPro" id="IPR006797">
    <property type="entry name" value="PRELI/MSF1_dom"/>
</dbReference>
<evidence type="ECO:0000259" key="1">
    <source>
        <dbReference type="PROSITE" id="PS50904"/>
    </source>
</evidence>
<name>A0A915ILZ5_ROMCU</name>
<dbReference type="AlphaFoldDB" id="A0A915ILZ5"/>
<reference evidence="3" key="1">
    <citation type="submission" date="2022-11" db="UniProtKB">
        <authorList>
            <consortium name="WormBaseParasite"/>
        </authorList>
    </citation>
    <scope>IDENTIFICATION</scope>
</reference>
<dbReference type="Proteomes" id="UP000887565">
    <property type="component" value="Unplaced"/>
</dbReference>
<accession>A0A915ILZ5</accession>
<proteinExistence type="predicted"/>
<protein>
    <submittedName>
        <fullName evidence="3">PRELI/MSF1 domain-containing protein</fullName>
    </submittedName>
</protein>